<accession>A0A4R6SX94</accession>
<protein>
    <recommendedName>
        <fullName evidence="3">IPT/TIG domain-containing protein</fullName>
    </recommendedName>
</protein>
<organism evidence="1 2">
    <name type="scientific">Pedobacter metabolipauper</name>
    <dbReference type="NCBI Taxonomy" id="425513"/>
    <lineage>
        <taxon>Bacteria</taxon>
        <taxon>Pseudomonadati</taxon>
        <taxon>Bacteroidota</taxon>
        <taxon>Sphingobacteriia</taxon>
        <taxon>Sphingobacteriales</taxon>
        <taxon>Sphingobacteriaceae</taxon>
        <taxon>Pedobacter</taxon>
    </lineage>
</organism>
<evidence type="ECO:0008006" key="3">
    <source>
        <dbReference type="Google" id="ProtNLM"/>
    </source>
</evidence>
<comment type="caution">
    <text evidence="1">The sequence shown here is derived from an EMBL/GenBank/DDBJ whole genome shotgun (WGS) entry which is preliminary data.</text>
</comment>
<sequence length="318" mass="34854">MRSNIKYTYTLLILLFALNGCKKVYPDLPYHEILSFSIEDANGAPLKGVVENNQILIYWPQDQAMPQQITPVFVISDKATVQPASGTAIAFNETSIYTVTAEDGSTSTYTLKPVINPINPLITRVYGTRVLNGRNYATTTQAVEIAGDFFNTAAGQVKVFYINSSNEVAEAKVSNVTPIVVSSVAEVPAGTYNRIKVVSSGKATEFFYDFDVIQETKPVIPLTSFKEAVTVKRGGQLTITGGVNLDKITSVQLFNATTLAYIPVTLKTAAPNSITLEIPADLPLANYNRIRYYHPPGEYYTATFTNLTFTNFPITVTQ</sequence>
<keyword evidence="2" id="KW-1185">Reference proteome</keyword>
<dbReference type="Gene3D" id="2.60.40.2340">
    <property type="match status" value="1"/>
</dbReference>
<dbReference type="AlphaFoldDB" id="A0A4R6SX94"/>
<dbReference type="Proteomes" id="UP000295620">
    <property type="component" value="Unassembled WGS sequence"/>
</dbReference>
<dbReference type="EMBL" id="SNYC01000004">
    <property type="protein sequence ID" value="TDQ09783.1"/>
    <property type="molecule type" value="Genomic_DNA"/>
</dbReference>
<name>A0A4R6SX94_9SPHI</name>
<evidence type="ECO:0000313" key="1">
    <source>
        <dbReference type="EMBL" id="TDQ09783.1"/>
    </source>
</evidence>
<reference evidence="1 2" key="1">
    <citation type="submission" date="2019-03" db="EMBL/GenBank/DDBJ databases">
        <title>Genomic Encyclopedia of Archaeal and Bacterial Type Strains, Phase II (KMG-II): from individual species to whole genera.</title>
        <authorList>
            <person name="Goeker M."/>
        </authorList>
    </citation>
    <scope>NUCLEOTIDE SEQUENCE [LARGE SCALE GENOMIC DNA]</scope>
    <source>
        <strain evidence="1 2">DSM 19035</strain>
    </source>
</reference>
<gene>
    <name evidence="1" type="ORF">ATK78_1942</name>
</gene>
<proteinExistence type="predicted"/>
<evidence type="ECO:0000313" key="2">
    <source>
        <dbReference type="Proteomes" id="UP000295620"/>
    </source>
</evidence>
<dbReference type="OrthoDB" id="677497at2"/>
<dbReference type="RefSeq" id="WP_133575839.1">
    <property type="nucleotide sequence ID" value="NZ_SNYC01000004.1"/>
</dbReference>